<dbReference type="RefSeq" id="WP_191688156.1">
    <property type="nucleotide sequence ID" value="NZ_JACSQY010000001.1"/>
</dbReference>
<dbReference type="Gene3D" id="3.20.20.100">
    <property type="entry name" value="NADP-dependent oxidoreductase domain"/>
    <property type="match status" value="1"/>
</dbReference>
<evidence type="ECO:0000259" key="1">
    <source>
        <dbReference type="Pfam" id="PF00248"/>
    </source>
</evidence>
<accession>A0ABR8PFT9</accession>
<protein>
    <submittedName>
        <fullName evidence="2">Aldo/keto reductase</fullName>
    </submittedName>
</protein>
<dbReference type="PRINTS" id="PR00069">
    <property type="entry name" value="ALDKETRDTASE"/>
</dbReference>
<sequence>MKTRELGNSGLSVSELGLGCMSLPTDRNEVDHVVAAALDAGISFFDTADLYDGGANEEVVGYAIRNRREEIVLATKVGNKMNPDGKTWHWDASKEHIMEGVKASLKRLGTDYIDLYQLHGGTMEDNAGEVIEAFERLKEEGIIRQYGISSIRPNVIQRFLNESNAISIMMQYNMLDRRPEEWFQMIADHNASIIARGTLAKGLLTAEAKQRVVQTDSFVEYEQPALSEVVYNLTERTTNLHAAAIQFCLQNATVATTLVGARTREQLMDSVLAYETPVSRETVDSLTNFLALHKYDQHRI</sequence>
<organism evidence="2 3">
    <name type="scientific">Sporosarcina gallistercoris</name>
    <dbReference type="NCBI Taxonomy" id="2762245"/>
    <lineage>
        <taxon>Bacteria</taxon>
        <taxon>Bacillati</taxon>
        <taxon>Bacillota</taxon>
        <taxon>Bacilli</taxon>
        <taxon>Bacillales</taxon>
        <taxon>Caryophanaceae</taxon>
        <taxon>Sporosarcina</taxon>
    </lineage>
</organism>
<dbReference type="PANTHER" id="PTHR43312:SF1">
    <property type="entry name" value="NADP-DEPENDENT OXIDOREDUCTASE DOMAIN-CONTAINING PROTEIN"/>
    <property type="match status" value="1"/>
</dbReference>
<dbReference type="InterPro" id="IPR020471">
    <property type="entry name" value="AKR"/>
</dbReference>
<dbReference type="InterPro" id="IPR036812">
    <property type="entry name" value="NAD(P)_OxRdtase_dom_sf"/>
</dbReference>
<dbReference type="CDD" id="cd19086">
    <property type="entry name" value="AKR_AKR11C1"/>
    <property type="match status" value="1"/>
</dbReference>
<dbReference type="SUPFAM" id="SSF51430">
    <property type="entry name" value="NAD(P)-linked oxidoreductase"/>
    <property type="match status" value="1"/>
</dbReference>
<dbReference type="Proteomes" id="UP000659496">
    <property type="component" value="Unassembled WGS sequence"/>
</dbReference>
<name>A0ABR8PFT9_9BACL</name>
<dbReference type="PANTHER" id="PTHR43312">
    <property type="entry name" value="D-THREO-ALDOSE 1-DEHYDROGENASE"/>
    <property type="match status" value="1"/>
</dbReference>
<evidence type="ECO:0000313" key="3">
    <source>
        <dbReference type="Proteomes" id="UP000659496"/>
    </source>
</evidence>
<reference evidence="2 3" key="1">
    <citation type="submission" date="2020-08" db="EMBL/GenBank/DDBJ databases">
        <title>A Genomic Blueprint of the Chicken Gut Microbiome.</title>
        <authorList>
            <person name="Gilroy R."/>
            <person name="Ravi A."/>
            <person name="Getino M."/>
            <person name="Pursley I."/>
            <person name="Horton D.L."/>
            <person name="Alikhan N.-F."/>
            <person name="Baker D."/>
            <person name="Gharbi K."/>
            <person name="Hall N."/>
            <person name="Watson M."/>
            <person name="Adriaenssens E.M."/>
            <person name="Foster-Nyarko E."/>
            <person name="Jarju S."/>
            <person name="Secka A."/>
            <person name="Antonio M."/>
            <person name="Oren A."/>
            <person name="Chaudhuri R."/>
            <person name="La Ragione R.M."/>
            <person name="Hildebrand F."/>
            <person name="Pallen M.J."/>
        </authorList>
    </citation>
    <scope>NUCLEOTIDE SEQUENCE [LARGE SCALE GENOMIC DNA]</scope>
    <source>
        <strain evidence="2 3">Sa3CUA8</strain>
    </source>
</reference>
<keyword evidence="3" id="KW-1185">Reference proteome</keyword>
<proteinExistence type="predicted"/>
<dbReference type="EMBL" id="JACSQY010000001">
    <property type="protein sequence ID" value="MBD7907031.1"/>
    <property type="molecule type" value="Genomic_DNA"/>
</dbReference>
<gene>
    <name evidence="2" type="ORF">H9659_01625</name>
</gene>
<dbReference type="InterPro" id="IPR053135">
    <property type="entry name" value="AKR2_Oxidoreductase"/>
</dbReference>
<feature type="domain" description="NADP-dependent oxidoreductase" evidence="1">
    <location>
        <begin position="15"/>
        <end position="288"/>
    </location>
</feature>
<evidence type="ECO:0000313" key="2">
    <source>
        <dbReference type="EMBL" id="MBD7907031.1"/>
    </source>
</evidence>
<dbReference type="InterPro" id="IPR023210">
    <property type="entry name" value="NADP_OxRdtase_dom"/>
</dbReference>
<dbReference type="Pfam" id="PF00248">
    <property type="entry name" value="Aldo_ket_red"/>
    <property type="match status" value="1"/>
</dbReference>
<comment type="caution">
    <text evidence="2">The sequence shown here is derived from an EMBL/GenBank/DDBJ whole genome shotgun (WGS) entry which is preliminary data.</text>
</comment>